<dbReference type="GO" id="GO:0016853">
    <property type="term" value="F:isomerase activity"/>
    <property type="evidence" value="ECO:0007669"/>
    <property type="project" value="UniProtKB-KW"/>
</dbReference>
<dbReference type="Pfam" id="PF05834">
    <property type="entry name" value="Lycopene_cycl"/>
    <property type="match status" value="1"/>
</dbReference>
<organism evidence="2 3">
    <name type="scientific">Microcella alkalica</name>
    <dbReference type="NCBI Taxonomy" id="355930"/>
    <lineage>
        <taxon>Bacteria</taxon>
        <taxon>Bacillati</taxon>
        <taxon>Actinomycetota</taxon>
        <taxon>Actinomycetes</taxon>
        <taxon>Micrococcales</taxon>
        <taxon>Microbacteriaceae</taxon>
        <taxon>Microcella</taxon>
    </lineage>
</organism>
<dbReference type="InterPro" id="IPR036188">
    <property type="entry name" value="FAD/NAD-bd_sf"/>
</dbReference>
<keyword evidence="3" id="KW-1185">Reference proteome</keyword>
<evidence type="ECO:0000313" key="2">
    <source>
        <dbReference type="EMBL" id="MBA8848571.1"/>
    </source>
</evidence>
<dbReference type="AlphaFoldDB" id="A0A839E7S6"/>
<dbReference type="EC" id="5.5.1.19" evidence="2"/>
<keyword evidence="2" id="KW-0413">Isomerase</keyword>
<dbReference type="EMBL" id="JACGWX010000006">
    <property type="protein sequence ID" value="MBA8848571.1"/>
    <property type="molecule type" value="Genomic_DNA"/>
</dbReference>
<reference evidence="2 3" key="1">
    <citation type="submission" date="2020-07" db="EMBL/GenBank/DDBJ databases">
        <title>Sequencing the genomes of 1000 actinobacteria strains.</title>
        <authorList>
            <person name="Klenk H.-P."/>
        </authorList>
    </citation>
    <scope>NUCLEOTIDE SEQUENCE [LARGE SCALE GENOMIC DNA]</scope>
    <source>
        <strain evidence="2 3">DSM 19663</strain>
    </source>
</reference>
<evidence type="ECO:0000313" key="3">
    <source>
        <dbReference type="Proteomes" id="UP000585905"/>
    </source>
</evidence>
<protein>
    <submittedName>
        <fullName evidence="2">Lycopene beta-cyclase</fullName>
        <ecNumber evidence="2">5.5.1.19</ecNumber>
    </submittedName>
</protein>
<gene>
    <name evidence="2" type="ORF">FHX53_002181</name>
</gene>
<dbReference type="Proteomes" id="UP000585905">
    <property type="component" value="Unassembled WGS sequence"/>
</dbReference>
<accession>A0A839E7S6</accession>
<proteinExistence type="predicted"/>
<comment type="caution">
    <text evidence="2">The sequence shown here is derived from an EMBL/GenBank/DDBJ whole genome shotgun (WGS) entry which is preliminary data.</text>
</comment>
<evidence type="ECO:0000256" key="1">
    <source>
        <dbReference type="SAM" id="MobiDB-lite"/>
    </source>
</evidence>
<feature type="compositionally biased region" description="Low complexity" evidence="1">
    <location>
        <begin position="441"/>
        <end position="460"/>
    </location>
</feature>
<sequence>MPRTRAHDADLVILGAGCAGLALAARLAEGDSGLRVIAVDVRTDYADDRSWCFWAGPDHDLRSIVHREWSTWAYQAEGEPARTHGVDGATYQYIRGADFYARYRAIIDASPTVELRLGVAAGSLRAVDPAEGGGVVVSTTAGDLTARWVVDTRPRRTVALLFQCFSGVEIDHGGALDLAALGIEPGAAGLMTGMRADADGLGFVYVLPLSATSALVEWTRFSPAPLRASAVRAGRDAALSSLGAPLGAPHVRILREEGGVLPMGRVPDPRSPRGNRFSRFASVPPAAHAASGTHGHPESIPGVVVAGAAGGALRDASGYGFARIQAWARDCADRLARGEAPVGHPPEPFVRRQMDRIFLQALRAHPERTADYFAAIARGVAPARLLRFLTDRARLSDLLAIIASLPLLPFLAQLPDRSRALATNSARRPDLVRALPRVRRAPSAAPSRRPAVQPAVAPEPTGDALEQVAS</sequence>
<dbReference type="SUPFAM" id="SSF51905">
    <property type="entry name" value="FAD/NAD(P)-binding domain"/>
    <property type="match status" value="1"/>
</dbReference>
<dbReference type="RefSeq" id="WP_182491364.1">
    <property type="nucleotide sequence ID" value="NZ_BAAAOV010000006.1"/>
</dbReference>
<feature type="region of interest" description="Disordered" evidence="1">
    <location>
        <begin position="436"/>
        <end position="470"/>
    </location>
</feature>
<name>A0A839E7S6_9MICO</name>